<keyword evidence="3 5" id="KW-0479">Metal-binding</keyword>
<dbReference type="Pfam" id="PF00067">
    <property type="entry name" value="p450"/>
    <property type="match status" value="2"/>
</dbReference>
<protein>
    <recommendedName>
        <fullName evidence="10">Cytochrome P450</fullName>
    </recommendedName>
</protein>
<keyword evidence="6" id="KW-0503">Monooxygenase</keyword>
<dbReference type="InterPro" id="IPR050121">
    <property type="entry name" value="Cytochrome_P450_monoxygenase"/>
</dbReference>
<evidence type="ECO:0000256" key="4">
    <source>
        <dbReference type="ARBA" id="ARBA00023004"/>
    </source>
</evidence>
<dbReference type="AlphaFoldDB" id="A0AAD9ZFC1"/>
<dbReference type="EMBL" id="JASNWA010000003">
    <property type="protein sequence ID" value="KAK3177965.1"/>
    <property type="molecule type" value="Genomic_DNA"/>
</dbReference>
<dbReference type="InterPro" id="IPR002401">
    <property type="entry name" value="Cyt_P450_E_grp-I"/>
</dbReference>
<gene>
    <name evidence="8" type="ORF">OEA41_000097</name>
</gene>
<keyword evidence="9" id="KW-1185">Reference proteome</keyword>
<dbReference type="PANTHER" id="PTHR24305">
    <property type="entry name" value="CYTOCHROME P450"/>
    <property type="match status" value="1"/>
</dbReference>
<evidence type="ECO:0000256" key="6">
    <source>
        <dbReference type="RuleBase" id="RU000461"/>
    </source>
</evidence>
<comment type="similarity">
    <text evidence="2 6">Belongs to the cytochrome P450 family.</text>
</comment>
<dbReference type="InterPro" id="IPR036396">
    <property type="entry name" value="Cyt_P450_sf"/>
</dbReference>
<dbReference type="SUPFAM" id="SSF48264">
    <property type="entry name" value="Cytochrome P450"/>
    <property type="match status" value="1"/>
</dbReference>
<feature type="signal peptide" evidence="7">
    <location>
        <begin position="1"/>
        <end position="21"/>
    </location>
</feature>
<dbReference type="GO" id="GO:0004497">
    <property type="term" value="F:monooxygenase activity"/>
    <property type="evidence" value="ECO:0007669"/>
    <property type="project" value="UniProtKB-KW"/>
</dbReference>
<comment type="caution">
    <text evidence="8">The sequence shown here is derived from an EMBL/GenBank/DDBJ whole genome shotgun (WGS) entry which is preliminary data.</text>
</comment>
<keyword evidence="7" id="KW-0732">Signal</keyword>
<keyword evidence="6" id="KW-0560">Oxidoreductase</keyword>
<evidence type="ECO:0000256" key="5">
    <source>
        <dbReference type="PIRSR" id="PIRSR602401-1"/>
    </source>
</evidence>
<dbReference type="Proteomes" id="UP001276659">
    <property type="component" value="Unassembled WGS sequence"/>
</dbReference>
<dbReference type="PROSITE" id="PS00086">
    <property type="entry name" value="CYTOCHROME_P450"/>
    <property type="match status" value="1"/>
</dbReference>
<evidence type="ECO:0000256" key="1">
    <source>
        <dbReference type="ARBA" id="ARBA00001971"/>
    </source>
</evidence>
<evidence type="ECO:0008006" key="10">
    <source>
        <dbReference type="Google" id="ProtNLM"/>
    </source>
</evidence>
<feature type="chain" id="PRO_5042200396" description="Cytochrome P450" evidence="7">
    <location>
        <begin position="22"/>
        <end position="581"/>
    </location>
</feature>
<dbReference type="PRINTS" id="PR00463">
    <property type="entry name" value="EP450I"/>
</dbReference>
<keyword evidence="5 6" id="KW-0349">Heme</keyword>
<dbReference type="Gene3D" id="1.10.630.10">
    <property type="entry name" value="Cytochrome P450"/>
    <property type="match status" value="1"/>
</dbReference>
<reference evidence="8" key="1">
    <citation type="submission" date="2022-11" db="EMBL/GenBank/DDBJ databases">
        <title>Chromosomal genome sequence assembly and mating type (MAT) locus characterization of the leprose asexual lichenized fungus Lepraria neglecta (Nyl.) Erichsen.</title>
        <authorList>
            <person name="Allen J.L."/>
            <person name="Pfeffer B."/>
        </authorList>
    </citation>
    <scope>NUCLEOTIDE SEQUENCE</scope>
    <source>
        <strain evidence="8">Allen 5258</strain>
    </source>
</reference>
<evidence type="ECO:0000313" key="9">
    <source>
        <dbReference type="Proteomes" id="UP001276659"/>
    </source>
</evidence>
<organism evidence="8 9">
    <name type="scientific">Lepraria neglecta</name>
    <dbReference type="NCBI Taxonomy" id="209136"/>
    <lineage>
        <taxon>Eukaryota</taxon>
        <taxon>Fungi</taxon>
        <taxon>Dikarya</taxon>
        <taxon>Ascomycota</taxon>
        <taxon>Pezizomycotina</taxon>
        <taxon>Lecanoromycetes</taxon>
        <taxon>OSLEUM clade</taxon>
        <taxon>Lecanoromycetidae</taxon>
        <taxon>Lecanorales</taxon>
        <taxon>Lecanorineae</taxon>
        <taxon>Stereocaulaceae</taxon>
        <taxon>Lepraria</taxon>
    </lineage>
</organism>
<dbReference type="PANTHER" id="PTHR24305:SF232">
    <property type="entry name" value="P450, PUTATIVE (EUROFUNG)-RELATED"/>
    <property type="match status" value="1"/>
</dbReference>
<feature type="binding site" description="axial binding residue" evidence="5">
    <location>
        <position position="525"/>
    </location>
    <ligand>
        <name>heme</name>
        <dbReference type="ChEBI" id="CHEBI:30413"/>
    </ligand>
    <ligandPart>
        <name>Fe</name>
        <dbReference type="ChEBI" id="CHEBI:18248"/>
    </ligandPart>
</feature>
<proteinExistence type="inferred from homology"/>
<dbReference type="InterPro" id="IPR001128">
    <property type="entry name" value="Cyt_P450"/>
</dbReference>
<name>A0AAD9ZFC1_9LECA</name>
<accession>A0AAD9ZFC1</accession>
<evidence type="ECO:0000256" key="2">
    <source>
        <dbReference type="ARBA" id="ARBA00010617"/>
    </source>
</evidence>
<evidence type="ECO:0000256" key="3">
    <source>
        <dbReference type="ARBA" id="ARBA00022723"/>
    </source>
</evidence>
<dbReference type="GO" id="GO:0020037">
    <property type="term" value="F:heme binding"/>
    <property type="evidence" value="ECO:0007669"/>
    <property type="project" value="InterPro"/>
</dbReference>
<evidence type="ECO:0000313" key="8">
    <source>
        <dbReference type="EMBL" id="KAK3177965.1"/>
    </source>
</evidence>
<dbReference type="PRINTS" id="PR00385">
    <property type="entry name" value="P450"/>
</dbReference>
<dbReference type="InterPro" id="IPR017972">
    <property type="entry name" value="Cyt_P450_CS"/>
</dbReference>
<keyword evidence="4 5" id="KW-0408">Iron</keyword>
<dbReference type="GO" id="GO:0005506">
    <property type="term" value="F:iron ion binding"/>
    <property type="evidence" value="ECO:0007669"/>
    <property type="project" value="InterPro"/>
</dbReference>
<sequence>MAPLYLILLVLLVLLALVSLASYLALPRVIPHIPHNRTSAHSILGDLPHLLANFKATSENVNWMTQQCVSLNSPLIQLFLWPGAFPLLVLSDHRETEDILVRRTREFDRSDIIARLLGGLVPYATIVMPSHDLFKSQRRIWANTMSTAFLNEVAAPQIHEATMDLVRLWRRKQALAGGRCFAAAENIRHAAMDAIWAVAVGTKLGGVQTQLDFLASKESIFVPKDDPEAPVEFPEAAMPAVYTAISTLLDSVAGILSSPFPKVYAFFMRQRSWYRKANAMKTRTMQELVRQCRDEFVRNPKSALHRPASAMEHVLRREALELAKEEGRDSKPGSRGDEREMIDELFMFLVAGHETTATTTTWGLKYLASSPTIQNRLHRAIQTALPSASPTQIPSADQLMAADIPYLDAAIAEMLRCGRTTTGAVRVAKVDCEVLGYRIPKGSSILCSTCGPSFLHDTLYVDEESRSQSSKAAGGKCREWESRGKRDFKPERWLERNGDGDRELGVVFNPNAGPSLPFGAGPRGCFGKKLALMEMRIMIILLLLSFELKEVPDPLGGYDAIEGVTVTRQPRKCFVKLGLRD</sequence>
<evidence type="ECO:0000256" key="7">
    <source>
        <dbReference type="SAM" id="SignalP"/>
    </source>
</evidence>
<dbReference type="GO" id="GO:0016705">
    <property type="term" value="F:oxidoreductase activity, acting on paired donors, with incorporation or reduction of molecular oxygen"/>
    <property type="evidence" value="ECO:0007669"/>
    <property type="project" value="InterPro"/>
</dbReference>
<comment type="cofactor">
    <cofactor evidence="1 5">
        <name>heme</name>
        <dbReference type="ChEBI" id="CHEBI:30413"/>
    </cofactor>
</comment>